<feature type="compositionally biased region" description="Basic and acidic residues" evidence="1">
    <location>
        <begin position="88"/>
        <end position="97"/>
    </location>
</feature>
<dbReference type="SUPFAM" id="SSF68906">
    <property type="entry name" value="SAP domain"/>
    <property type="match status" value="1"/>
</dbReference>
<dbReference type="GO" id="GO:0003723">
    <property type="term" value="F:RNA binding"/>
    <property type="evidence" value="ECO:0007669"/>
    <property type="project" value="TreeGrafter"/>
</dbReference>
<feature type="compositionally biased region" description="Basic and acidic residues" evidence="1">
    <location>
        <begin position="108"/>
        <end position="118"/>
    </location>
</feature>
<feature type="compositionally biased region" description="Polar residues" evidence="1">
    <location>
        <begin position="207"/>
        <end position="217"/>
    </location>
</feature>
<dbReference type="PROSITE" id="PS50800">
    <property type="entry name" value="SAP"/>
    <property type="match status" value="1"/>
</dbReference>
<feature type="compositionally biased region" description="Acidic residues" evidence="1">
    <location>
        <begin position="98"/>
        <end position="107"/>
    </location>
</feature>
<reference evidence="3 4" key="1">
    <citation type="submission" date="2024-04" db="EMBL/GenBank/DDBJ databases">
        <authorList>
            <person name="Waldvogel A.-M."/>
            <person name="Schoenle A."/>
        </authorList>
    </citation>
    <scope>NUCLEOTIDE SEQUENCE [LARGE SCALE GENOMIC DNA]</scope>
</reference>
<feature type="compositionally biased region" description="Pro residues" evidence="1">
    <location>
        <begin position="303"/>
        <end position="318"/>
    </location>
</feature>
<dbReference type="Gene3D" id="1.10.720.30">
    <property type="entry name" value="SAP domain"/>
    <property type="match status" value="1"/>
</dbReference>
<feature type="domain" description="SAP" evidence="2">
    <location>
        <begin position="13"/>
        <end position="47"/>
    </location>
</feature>
<evidence type="ECO:0000256" key="1">
    <source>
        <dbReference type="SAM" id="MobiDB-lite"/>
    </source>
</evidence>
<evidence type="ECO:0000313" key="3">
    <source>
        <dbReference type="EMBL" id="CAL1590798.1"/>
    </source>
</evidence>
<accession>A0AAV2KQD7</accession>
<proteinExistence type="predicted"/>
<feature type="compositionally biased region" description="Polar residues" evidence="1">
    <location>
        <begin position="387"/>
        <end position="402"/>
    </location>
</feature>
<dbReference type="EMBL" id="OZ035841">
    <property type="protein sequence ID" value="CAL1590798.1"/>
    <property type="molecule type" value="Genomic_DNA"/>
</dbReference>
<dbReference type="GO" id="GO:0008380">
    <property type="term" value="P:RNA splicing"/>
    <property type="evidence" value="ECO:0007669"/>
    <property type="project" value="TreeGrafter"/>
</dbReference>
<dbReference type="PANTHER" id="PTHR46589">
    <property type="entry name" value="APOPTOTIC CHROMATIN CONDENSATION INDUCER IN THE NUCLEUS"/>
    <property type="match status" value="1"/>
</dbReference>
<dbReference type="InterPro" id="IPR036361">
    <property type="entry name" value="SAP_dom_sf"/>
</dbReference>
<gene>
    <name evidence="3" type="ORF">KC01_LOCUS20249</name>
</gene>
<evidence type="ECO:0000313" key="4">
    <source>
        <dbReference type="Proteomes" id="UP001497482"/>
    </source>
</evidence>
<dbReference type="Pfam" id="PF02037">
    <property type="entry name" value="SAP"/>
    <property type="match status" value="1"/>
</dbReference>
<dbReference type="GO" id="GO:0061574">
    <property type="term" value="C:ASAP complex"/>
    <property type="evidence" value="ECO:0007669"/>
    <property type="project" value="TreeGrafter"/>
</dbReference>
<feature type="compositionally biased region" description="Basic and acidic residues" evidence="1">
    <location>
        <begin position="375"/>
        <end position="386"/>
    </location>
</feature>
<dbReference type="SMART" id="SM00513">
    <property type="entry name" value="SAP"/>
    <property type="match status" value="1"/>
</dbReference>
<dbReference type="AlphaFoldDB" id="A0AAV2KQD7"/>
<dbReference type="GO" id="GO:0071011">
    <property type="term" value="C:precatalytic spliceosome"/>
    <property type="evidence" value="ECO:0007669"/>
    <property type="project" value="TreeGrafter"/>
</dbReference>
<dbReference type="PANTHER" id="PTHR46589:SF1">
    <property type="entry name" value="APOPTOTIC CHROMATIN CONDENSATION INDUCER IN THE NUCLEUS"/>
    <property type="match status" value="1"/>
</dbReference>
<evidence type="ECO:0000259" key="2">
    <source>
        <dbReference type="PROSITE" id="PS50800"/>
    </source>
</evidence>
<feature type="compositionally biased region" description="Basic and acidic residues" evidence="1">
    <location>
        <begin position="441"/>
        <end position="455"/>
    </location>
</feature>
<name>A0AAV2KQD7_KNICA</name>
<organism evidence="3 4">
    <name type="scientific">Knipowitschia caucasica</name>
    <name type="common">Caucasian dwarf goby</name>
    <name type="synonym">Pomatoschistus caucasicus</name>
    <dbReference type="NCBI Taxonomy" id="637954"/>
    <lineage>
        <taxon>Eukaryota</taxon>
        <taxon>Metazoa</taxon>
        <taxon>Chordata</taxon>
        <taxon>Craniata</taxon>
        <taxon>Vertebrata</taxon>
        <taxon>Euteleostomi</taxon>
        <taxon>Actinopterygii</taxon>
        <taxon>Neopterygii</taxon>
        <taxon>Teleostei</taxon>
        <taxon>Neoteleostei</taxon>
        <taxon>Acanthomorphata</taxon>
        <taxon>Gobiaria</taxon>
        <taxon>Gobiiformes</taxon>
        <taxon>Gobioidei</taxon>
        <taxon>Gobiidae</taxon>
        <taxon>Gobiinae</taxon>
        <taxon>Knipowitschia</taxon>
    </lineage>
</organism>
<feature type="compositionally biased region" description="Acidic residues" evidence="1">
    <location>
        <begin position="235"/>
        <end position="252"/>
    </location>
</feature>
<feature type="region of interest" description="Disordered" evidence="1">
    <location>
        <begin position="88"/>
        <end position="136"/>
    </location>
</feature>
<sequence length="541" mass="57880">MADDDITLDGKPLQSLRVADLKAALEQRNLPKTGQKNALMKRLKGALMLENLQKSSSHGGIQPNSQIGEEMSQNSFIKQYLAKQQELLRQKQKREAQLDEEDEEEGDECHTGEDKENPAYDSKISTEDDQVGESFGQGLIAFGSALGSEEGIHGMDPPRPLFQHFYQGQKEPPAAPSPPRAVASLSVRVLGEPGFQGVPPAVPQIQEKANTAPSESTPPVLRPSRSIEMAPAACEDSEEGDGSDDNSDDDDWGPAASRRSSRVEPQPQPPSVAAASVRSKRKLQPPQYIPPPQIQSPLQLRHPTPPPSPPPNLFPLPDTPKQSPPDADQLPGERPKVGAPHSATMQRQDSDTSSRSSSPEPPAKRRPGPLSLLVHKMESEQARDEAQSTSTANMSESQTPARSDSAEAPDTSSAKVIAESHDSDSSSESDSSSPSSSENMNKPRDLKEAHQRQREYAIVGGHHQKSEVSEPSAAAITEEEPDSESSMALPEASGAEPENSEGHVEEGVCCSVAGKLAAITCKHGIMAEGPAGNAGINTVDK</sequence>
<dbReference type="Proteomes" id="UP001497482">
    <property type="component" value="Chromosome 19"/>
</dbReference>
<feature type="compositionally biased region" description="Low complexity" evidence="1">
    <location>
        <begin position="426"/>
        <end position="438"/>
    </location>
</feature>
<keyword evidence="4" id="KW-1185">Reference proteome</keyword>
<dbReference type="InterPro" id="IPR052793">
    <property type="entry name" value="EJC-associated_protein"/>
</dbReference>
<protein>
    <recommendedName>
        <fullName evidence="2">SAP domain-containing protein</fullName>
    </recommendedName>
</protein>
<dbReference type="InterPro" id="IPR003034">
    <property type="entry name" value="SAP_dom"/>
</dbReference>
<feature type="region of interest" description="Disordered" evidence="1">
    <location>
        <begin position="148"/>
        <end position="502"/>
    </location>
</feature>